<organism evidence="2 3">
    <name type="scientific">Acanthoscelides obtectus</name>
    <name type="common">Bean weevil</name>
    <name type="synonym">Bruchus obtectus</name>
    <dbReference type="NCBI Taxonomy" id="200917"/>
    <lineage>
        <taxon>Eukaryota</taxon>
        <taxon>Metazoa</taxon>
        <taxon>Ecdysozoa</taxon>
        <taxon>Arthropoda</taxon>
        <taxon>Hexapoda</taxon>
        <taxon>Insecta</taxon>
        <taxon>Pterygota</taxon>
        <taxon>Neoptera</taxon>
        <taxon>Endopterygota</taxon>
        <taxon>Coleoptera</taxon>
        <taxon>Polyphaga</taxon>
        <taxon>Cucujiformia</taxon>
        <taxon>Chrysomeloidea</taxon>
        <taxon>Chrysomelidae</taxon>
        <taxon>Bruchinae</taxon>
        <taxon>Bruchini</taxon>
        <taxon>Acanthoscelides</taxon>
    </lineage>
</organism>
<dbReference type="AlphaFoldDB" id="A0A9P0PCX6"/>
<feature type="region of interest" description="Disordered" evidence="1">
    <location>
        <begin position="1"/>
        <end position="74"/>
    </location>
</feature>
<feature type="compositionally biased region" description="Low complexity" evidence="1">
    <location>
        <begin position="43"/>
        <end position="54"/>
    </location>
</feature>
<reference evidence="2" key="1">
    <citation type="submission" date="2022-03" db="EMBL/GenBank/DDBJ databases">
        <authorList>
            <person name="Sayadi A."/>
        </authorList>
    </citation>
    <scope>NUCLEOTIDE SEQUENCE</scope>
</reference>
<feature type="compositionally biased region" description="Basic and acidic residues" evidence="1">
    <location>
        <begin position="30"/>
        <end position="41"/>
    </location>
</feature>
<gene>
    <name evidence="2" type="ORF">ACAOBT_LOCUS12681</name>
</gene>
<dbReference type="OrthoDB" id="6759260at2759"/>
<dbReference type="EMBL" id="CAKOFQ010006859">
    <property type="protein sequence ID" value="CAH1977471.1"/>
    <property type="molecule type" value="Genomic_DNA"/>
</dbReference>
<feature type="region of interest" description="Disordered" evidence="1">
    <location>
        <begin position="294"/>
        <end position="361"/>
    </location>
</feature>
<proteinExistence type="predicted"/>
<feature type="compositionally biased region" description="Basic residues" evidence="1">
    <location>
        <begin position="1"/>
        <end position="11"/>
    </location>
</feature>
<protein>
    <submittedName>
        <fullName evidence="2">Uncharacterized protein</fullName>
    </submittedName>
</protein>
<evidence type="ECO:0000313" key="3">
    <source>
        <dbReference type="Proteomes" id="UP001152888"/>
    </source>
</evidence>
<evidence type="ECO:0000256" key="1">
    <source>
        <dbReference type="SAM" id="MobiDB-lite"/>
    </source>
</evidence>
<dbReference type="PANTHER" id="PTHR34239:SF2">
    <property type="entry name" value="TRANSPOSABLE ELEMENT P TRANSPOSASE_THAP9 CONSERVED DOMAIN-CONTAINING PROTEIN"/>
    <property type="match status" value="1"/>
</dbReference>
<dbReference type="Proteomes" id="UP001152888">
    <property type="component" value="Unassembled WGS sequence"/>
</dbReference>
<sequence length="361" mass="40580">MPKHKKRRRSRSNSGDRSREKRLKRQLAAMERRLSEIERSRSRGSSRPPSSIRSALTLSPPRQPPVPGTDACSIASSSDLSEICENIPVNIEEHSKENTPPQGEQLEEDILNILGKNTIKQPDVGPAIHNDLAVRWAHNIQMGLEEEEKNRLLEKYLPPENCTQVKAPTLNLEVKAAISSSVQKRDERLSALQRQIGASLSCIGSALTLILKEEGGGNRTYIQLLNDASKLLTDLHRTESIARRELVALNLNSDVKQILSEATVDGLLFGTDLEARLKSSKDLEKSGRELKAVKAKPLQNAAKPLNYQSLPRYQQGARRGGHQHQRPSYSTNRYKPRREPPRRLNQGSQNSYKLKTRNPRQ</sequence>
<dbReference type="PANTHER" id="PTHR34239">
    <property type="entry name" value="APPLE DOMAIN-CONTAINING PROTEIN"/>
    <property type="match status" value="1"/>
</dbReference>
<comment type="caution">
    <text evidence="2">The sequence shown here is derived from an EMBL/GenBank/DDBJ whole genome shotgun (WGS) entry which is preliminary data.</text>
</comment>
<keyword evidence="3" id="KW-1185">Reference proteome</keyword>
<evidence type="ECO:0000313" key="2">
    <source>
        <dbReference type="EMBL" id="CAH1977471.1"/>
    </source>
</evidence>
<accession>A0A9P0PCX6</accession>
<name>A0A9P0PCX6_ACAOB</name>